<proteinExistence type="predicted"/>
<dbReference type="RefSeq" id="WP_308866877.1">
    <property type="nucleotide sequence ID" value="NZ_JAVFWO010000002.1"/>
</dbReference>
<organism evidence="1 2">
    <name type="scientific">Microbacterium psychrotolerans</name>
    <dbReference type="NCBI Taxonomy" id="3068321"/>
    <lineage>
        <taxon>Bacteria</taxon>
        <taxon>Bacillati</taxon>
        <taxon>Actinomycetota</taxon>
        <taxon>Actinomycetes</taxon>
        <taxon>Micrococcales</taxon>
        <taxon>Microbacteriaceae</taxon>
        <taxon>Microbacterium</taxon>
    </lineage>
</organism>
<accession>A0ABU0YYM0</accession>
<gene>
    <name evidence="1" type="ORF">Q9R08_05535</name>
</gene>
<name>A0ABU0YYM0_9MICO</name>
<comment type="caution">
    <text evidence="1">The sequence shown here is derived from an EMBL/GenBank/DDBJ whole genome shotgun (WGS) entry which is preliminary data.</text>
</comment>
<evidence type="ECO:0000313" key="1">
    <source>
        <dbReference type="EMBL" id="MDQ7877435.1"/>
    </source>
</evidence>
<reference evidence="1 2" key="1">
    <citation type="submission" date="2023-08" db="EMBL/GenBank/DDBJ databases">
        <title>Microbacterium psychrotolerans sp. nov., a psychrotolerant bacterium isolated from soil in Heilongjiang Province, China.</title>
        <authorList>
            <person name="An P."/>
            <person name="Zhao D."/>
            <person name="Xiang H."/>
        </authorList>
    </citation>
    <scope>NUCLEOTIDE SEQUENCE [LARGE SCALE GENOMIC DNA]</scope>
    <source>
        <strain evidence="1 2">QXD-8</strain>
    </source>
</reference>
<keyword evidence="2" id="KW-1185">Reference proteome</keyword>
<evidence type="ECO:0000313" key="2">
    <source>
        <dbReference type="Proteomes" id="UP001235133"/>
    </source>
</evidence>
<dbReference type="EMBL" id="JAVFWO010000002">
    <property type="protein sequence ID" value="MDQ7877435.1"/>
    <property type="molecule type" value="Genomic_DNA"/>
</dbReference>
<sequence length="188" mass="20944">MPADTTAPLAVLGTHWTECEQWETKWRGFLRMRPEFVRTPPLRYLDWTIDGVPLRDRLTLPDGTECPDITFMTEGGEGDPFVIESLRALLLESESGFDPWVQFTDGRAGIYFCAGCGDLACGAVSADVRYTETTVEWRDIAYQGGGISDDGMTEAVNVEEVPSFSITFDRAQYEGTVRALLAEWGDRA</sequence>
<dbReference type="Proteomes" id="UP001235133">
    <property type="component" value="Unassembled WGS sequence"/>
</dbReference>
<protein>
    <submittedName>
        <fullName evidence="1">Uncharacterized protein</fullName>
    </submittedName>
</protein>